<proteinExistence type="predicted"/>
<evidence type="ECO:0000313" key="2">
    <source>
        <dbReference type="Proteomes" id="UP001187192"/>
    </source>
</evidence>
<evidence type="ECO:0000313" key="1">
    <source>
        <dbReference type="EMBL" id="GMN41603.1"/>
    </source>
</evidence>
<protein>
    <submittedName>
        <fullName evidence="1">Uncharacterized protein</fullName>
    </submittedName>
</protein>
<reference evidence="1" key="1">
    <citation type="submission" date="2023-07" db="EMBL/GenBank/DDBJ databases">
        <title>draft genome sequence of fig (Ficus carica).</title>
        <authorList>
            <person name="Takahashi T."/>
            <person name="Nishimura K."/>
        </authorList>
    </citation>
    <scope>NUCLEOTIDE SEQUENCE</scope>
</reference>
<dbReference type="Proteomes" id="UP001187192">
    <property type="component" value="Unassembled WGS sequence"/>
</dbReference>
<keyword evidence="2" id="KW-1185">Reference proteome</keyword>
<name>A0AA88D078_FICCA</name>
<dbReference type="AlphaFoldDB" id="A0AA88D078"/>
<accession>A0AA88D078</accession>
<gene>
    <name evidence="1" type="ORF">TIFTF001_010827</name>
</gene>
<dbReference type="EMBL" id="BTGU01000013">
    <property type="protein sequence ID" value="GMN41603.1"/>
    <property type="molecule type" value="Genomic_DNA"/>
</dbReference>
<sequence>MWVTGIGGGSSASIAGGGKIMGDGEDFGWELLCEGGEGVGRLSPILESGVMGTSRAGVGRRHGGGGAVCCVVVVRRHRGSWDEWWWFVIAGGRGVDCSIG</sequence>
<organism evidence="1 2">
    <name type="scientific">Ficus carica</name>
    <name type="common">Common fig</name>
    <dbReference type="NCBI Taxonomy" id="3494"/>
    <lineage>
        <taxon>Eukaryota</taxon>
        <taxon>Viridiplantae</taxon>
        <taxon>Streptophyta</taxon>
        <taxon>Embryophyta</taxon>
        <taxon>Tracheophyta</taxon>
        <taxon>Spermatophyta</taxon>
        <taxon>Magnoliopsida</taxon>
        <taxon>eudicotyledons</taxon>
        <taxon>Gunneridae</taxon>
        <taxon>Pentapetalae</taxon>
        <taxon>rosids</taxon>
        <taxon>fabids</taxon>
        <taxon>Rosales</taxon>
        <taxon>Moraceae</taxon>
        <taxon>Ficeae</taxon>
        <taxon>Ficus</taxon>
    </lineage>
</organism>
<comment type="caution">
    <text evidence="1">The sequence shown here is derived from an EMBL/GenBank/DDBJ whole genome shotgun (WGS) entry which is preliminary data.</text>
</comment>